<proteinExistence type="predicted"/>
<dbReference type="EMBL" id="BPWL01000004">
    <property type="protein sequence ID" value="GJJ09236.1"/>
    <property type="molecule type" value="Genomic_DNA"/>
</dbReference>
<reference evidence="1" key="1">
    <citation type="submission" date="2021-10" db="EMBL/GenBank/DDBJ databases">
        <title>De novo Genome Assembly of Clathrus columnatus (Basidiomycota, Fungi) Using Illumina and Nanopore Sequence Data.</title>
        <authorList>
            <person name="Ogiso-Tanaka E."/>
            <person name="Itagaki H."/>
            <person name="Hosoya T."/>
            <person name="Hosaka K."/>
        </authorList>
    </citation>
    <scope>NUCLEOTIDE SEQUENCE</scope>
    <source>
        <strain evidence="1">MO-923</strain>
    </source>
</reference>
<evidence type="ECO:0000313" key="1">
    <source>
        <dbReference type="EMBL" id="GJJ09236.1"/>
    </source>
</evidence>
<name>A0AAV5A889_9AGAM</name>
<protein>
    <submittedName>
        <fullName evidence="1">Uncharacterized protein</fullName>
    </submittedName>
</protein>
<dbReference type="SUPFAM" id="SSF48208">
    <property type="entry name" value="Six-hairpin glycosidases"/>
    <property type="match status" value="1"/>
</dbReference>
<dbReference type="GO" id="GO:0005975">
    <property type="term" value="P:carbohydrate metabolic process"/>
    <property type="evidence" value="ECO:0007669"/>
    <property type="project" value="InterPro"/>
</dbReference>
<accession>A0AAV5A889</accession>
<dbReference type="InterPro" id="IPR008928">
    <property type="entry name" value="6-hairpin_glycosidase_sf"/>
</dbReference>
<sequence>MAMSQRLPKAIDAMKRVYGNFEKDITALTHYDFPPNPQGHKGRYLWTDAFGVCNFVSLYRITRDSRYLLLAERLVEVVHRILGSTRDGKRPLPRADAQHPLRGGLRIGKLKANGIDSDGQYYHYLVVWMFALNRLAKVTNKTVYNDLAIELAQVIHRKFVIHEPNLPPRIMWKMNADLTDALVSKEGSLDAVQGYLAYMLLREANRKDPNVLSKEIDDLKEIINNHPPLPNRHHKDPLDLGMGLWIAHYFADVQGEEWAKTMKTSYVNDADALFHLNSFDPEENPLDNRLPFREFGLAMGIACICPLVEENRTEHDKQENQIKQILDAWEDVILAHPKENANTSLIGLRRGDGDTENHIDLVMYASVVCPIEFQLRDSTKQTL</sequence>
<gene>
    <name evidence="1" type="ORF">Clacol_003458</name>
</gene>
<dbReference type="AlphaFoldDB" id="A0AAV5A889"/>
<comment type="caution">
    <text evidence="1">The sequence shown here is derived from an EMBL/GenBank/DDBJ whole genome shotgun (WGS) entry which is preliminary data.</text>
</comment>
<keyword evidence="2" id="KW-1185">Reference proteome</keyword>
<evidence type="ECO:0000313" key="2">
    <source>
        <dbReference type="Proteomes" id="UP001050691"/>
    </source>
</evidence>
<organism evidence="1 2">
    <name type="scientific">Clathrus columnatus</name>
    <dbReference type="NCBI Taxonomy" id="1419009"/>
    <lineage>
        <taxon>Eukaryota</taxon>
        <taxon>Fungi</taxon>
        <taxon>Dikarya</taxon>
        <taxon>Basidiomycota</taxon>
        <taxon>Agaricomycotina</taxon>
        <taxon>Agaricomycetes</taxon>
        <taxon>Phallomycetidae</taxon>
        <taxon>Phallales</taxon>
        <taxon>Clathraceae</taxon>
        <taxon>Clathrus</taxon>
    </lineage>
</organism>
<dbReference type="Proteomes" id="UP001050691">
    <property type="component" value="Unassembled WGS sequence"/>
</dbReference>